<dbReference type="GO" id="GO:0006790">
    <property type="term" value="P:sulfur compound metabolic process"/>
    <property type="evidence" value="ECO:0007669"/>
    <property type="project" value="TreeGrafter"/>
</dbReference>
<dbReference type="Proteomes" id="UP000663829">
    <property type="component" value="Unassembled WGS sequence"/>
</dbReference>
<evidence type="ECO:0000313" key="2">
    <source>
        <dbReference type="EMBL" id="CAF1117661.1"/>
    </source>
</evidence>
<accession>A0A814QEX2</accession>
<evidence type="ECO:0000313" key="5">
    <source>
        <dbReference type="Proteomes" id="UP000663829"/>
    </source>
</evidence>
<comment type="caution">
    <text evidence="2">The sequence shown here is derived from an EMBL/GenBank/DDBJ whole genome shotgun (WGS) entry which is preliminary data.</text>
</comment>
<dbReference type="InterPro" id="IPR008335">
    <property type="entry name" value="Mopterin_OxRdtase_euk"/>
</dbReference>
<dbReference type="PRINTS" id="PR00407">
    <property type="entry name" value="EUMOPTERIN"/>
</dbReference>
<dbReference type="SUPFAM" id="SSF56524">
    <property type="entry name" value="Oxidoreductase molybdopterin-binding domain"/>
    <property type="match status" value="1"/>
</dbReference>
<organism evidence="2 5">
    <name type="scientific">Didymodactylos carnosus</name>
    <dbReference type="NCBI Taxonomy" id="1234261"/>
    <lineage>
        <taxon>Eukaryota</taxon>
        <taxon>Metazoa</taxon>
        <taxon>Spiralia</taxon>
        <taxon>Gnathifera</taxon>
        <taxon>Rotifera</taxon>
        <taxon>Eurotatoria</taxon>
        <taxon>Bdelloidea</taxon>
        <taxon>Philodinida</taxon>
        <taxon>Philodinidae</taxon>
        <taxon>Didymodactylos</taxon>
    </lineage>
</organism>
<evidence type="ECO:0000313" key="1">
    <source>
        <dbReference type="EMBL" id="CAF0802008.1"/>
    </source>
</evidence>
<gene>
    <name evidence="2" type="ORF">GPM918_LOCUS19536</name>
    <name evidence="1" type="ORF">OVA965_LOCUS4695</name>
    <name evidence="4" type="ORF">SRO942_LOCUS19535</name>
    <name evidence="3" type="ORF">TMI583_LOCUS4693</name>
</gene>
<reference evidence="2" key="1">
    <citation type="submission" date="2021-02" db="EMBL/GenBank/DDBJ databases">
        <authorList>
            <person name="Nowell W R."/>
        </authorList>
    </citation>
    <scope>NUCLEOTIDE SEQUENCE</scope>
</reference>
<dbReference type="EMBL" id="CAJNOQ010005954">
    <property type="protein sequence ID" value="CAF1117661.1"/>
    <property type="molecule type" value="Genomic_DNA"/>
</dbReference>
<sequence length="159" mass="18776">MNRETKIVDLRDLNTPDNWIERDPELIRLTGNHPFNYELPWTKKIQRGFWTPTRLHFVRNHAYVPKIDWNEHRVCGTLRTMNNLGNEGHAQQFNVLQFKTTGDEVYGYLWQGNKWQSSPDGAKGHDFTYWSPLSFDQDGNVKYMNYTASFTIDVISNIH</sequence>
<dbReference type="AlphaFoldDB" id="A0A814QEX2"/>
<dbReference type="InterPro" id="IPR036374">
    <property type="entry name" value="OxRdtase_Mopterin-bd_sf"/>
</dbReference>
<proteinExistence type="predicted"/>
<dbReference type="PANTHER" id="PTHR19372">
    <property type="entry name" value="SULFITE REDUCTASE"/>
    <property type="match status" value="1"/>
</dbReference>
<evidence type="ECO:0000313" key="3">
    <source>
        <dbReference type="EMBL" id="CAF3585385.1"/>
    </source>
</evidence>
<dbReference type="GO" id="GO:0043546">
    <property type="term" value="F:molybdopterin cofactor binding"/>
    <property type="evidence" value="ECO:0007669"/>
    <property type="project" value="TreeGrafter"/>
</dbReference>
<dbReference type="Gene3D" id="3.90.420.10">
    <property type="entry name" value="Oxidoreductase, molybdopterin-binding domain"/>
    <property type="match status" value="1"/>
</dbReference>
<name>A0A814QEX2_9BILA</name>
<dbReference type="EMBL" id="CAJOBC010005955">
    <property type="protein sequence ID" value="CAF3881523.1"/>
    <property type="molecule type" value="Genomic_DNA"/>
</dbReference>
<dbReference type="EMBL" id="CAJOBA010001257">
    <property type="protein sequence ID" value="CAF3585385.1"/>
    <property type="molecule type" value="Genomic_DNA"/>
</dbReference>
<dbReference type="Proteomes" id="UP000681722">
    <property type="component" value="Unassembled WGS sequence"/>
</dbReference>
<keyword evidence="5" id="KW-1185">Reference proteome</keyword>
<evidence type="ECO:0000313" key="4">
    <source>
        <dbReference type="EMBL" id="CAF3881523.1"/>
    </source>
</evidence>
<dbReference type="Proteomes" id="UP000677228">
    <property type="component" value="Unassembled WGS sequence"/>
</dbReference>
<dbReference type="PANTHER" id="PTHR19372:SF7">
    <property type="entry name" value="SULFITE OXIDASE, MITOCHONDRIAL"/>
    <property type="match status" value="1"/>
</dbReference>
<protein>
    <submittedName>
        <fullName evidence="2">Uncharacterized protein</fullName>
    </submittedName>
</protein>
<dbReference type="Proteomes" id="UP000682733">
    <property type="component" value="Unassembled WGS sequence"/>
</dbReference>
<dbReference type="GO" id="GO:0020037">
    <property type="term" value="F:heme binding"/>
    <property type="evidence" value="ECO:0007669"/>
    <property type="project" value="TreeGrafter"/>
</dbReference>
<dbReference type="GO" id="GO:0008482">
    <property type="term" value="F:sulfite oxidase activity"/>
    <property type="evidence" value="ECO:0007669"/>
    <property type="project" value="TreeGrafter"/>
</dbReference>
<dbReference type="EMBL" id="CAJNOK010001257">
    <property type="protein sequence ID" value="CAF0802008.1"/>
    <property type="molecule type" value="Genomic_DNA"/>
</dbReference>